<evidence type="ECO:0000313" key="2">
    <source>
        <dbReference type="Proteomes" id="UP000594638"/>
    </source>
</evidence>
<dbReference type="Proteomes" id="UP000594638">
    <property type="component" value="Unassembled WGS sequence"/>
</dbReference>
<protein>
    <submittedName>
        <fullName evidence="1">Uncharacterized protein</fullName>
    </submittedName>
</protein>
<reference evidence="1 2" key="1">
    <citation type="submission" date="2019-12" db="EMBL/GenBank/DDBJ databases">
        <authorList>
            <person name="Alioto T."/>
            <person name="Alioto T."/>
            <person name="Gomez Garrido J."/>
        </authorList>
    </citation>
    <scope>NUCLEOTIDE SEQUENCE [LARGE SCALE GENOMIC DNA]</scope>
</reference>
<dbReference type="AlphaFoldDB" id="A0A8S0SB80"/>
<keyword evidence="2" id="KW-1185">Reference proteome</keyword>
<gene>
    <name evidence="1" type="ORF">OLEA9_A049721</name>
</gene>
<sequence>MELEETPLKRRPLWGVTRLTIEVGIFGRGNLVRVSHISSKASSVVMVHPWRASFLMESKKTPMRMSHSSSIEVDILERDDLMRDVYAPHHKLFSIMDV</sequence>
<proteinExistence type="predicted"/>
<evidence type="ECO:0000313" key="1">
    <source>
        <dbReference type="EMBL" id="CAA2988458.1"/>
    </source>
</evidence>
<organism evidence="1 2">
    <name type="scientific">Olea europaea subsp. europaea</name>
    <dbReference type="NCBI Taxonomy" id="158383"/>
    <lineage>
        <taxon>Eukaryota</taxon>
        <taxon>Viridiplantae</taxon>
        <taxon>Streptophyta</taxon>
        <taxon>Embryophyta</taxon>
        <taxon>Tracheophyta</taxon>
        <taxon>Spermatophyta</taxon>
        <taxon>Magnoliopsida</taxon>
        <taxon>eudicotyledons</taxon>
        <taxon>Gunneridae</taxon>
        <taxon>Pentapetalae</taxon>
        <taxon>asterids</taxon>
        <taxon>lamiids</taxon>
        <taxon>Lamiales</taxon>
        <taxon>Oleaceae</taxon>
        <taxon>Oleeae</taxon>
        <taxon>Olea</taxon>
    </lineage>
</organism>
<name>A0A8S0SB80_OLEEU</name>
<dbReference type="EMBL" id="CACTIH010003996">
    <property type="protein sequence ID" value="CAA2988458.1"/>
    <property type="molecule type" value="Genomic_DNA"/>
</dbReference>
<accession>A0A8S0SB80</accession>
<feature type="non-terminal residue" evidence="1">
    <location>
        <position position="1"/>
    </location>
</feature>
<comment type="caution">
    <text evidence="1">The sequence shown here is derived from an EMBL/GenBank/DDBJ whole genome shotgun (WGS) entry which is preliminary data.</text>
</comment>